<evidence type="ECO:0000256" key="10">
    <source>
        <dbReference type="RuleBase" id="RU000594"/>
    </source>
</evidence>
<dbReference type="EC" id="3.4.23.36" evidence="9"/>
<keyword evidence="2 9" id="KW-1003">Cell membrane</keyword>
<evidence type="ECO:0000256" key="8">
    <source>
        <dbReference type="ARBA" id="ARBA00023136"/>
    </source>
</evidence>
<evidence type="ECO:0000256" key="3">
    <source>
        <dbReference type="ARBA" id="ARBA00022670"/>
    </source>
</evidence>
<dbReference type="STRING" id="393595.ABO_0460"/>
<keyword evidence="9" id="KW-0997">Cell inner membrane</keyword>
<evidence type="ECO:0000256" key="9">
    <source>
        <dbReference type="HAMAP-Rule" id="MF_00161"/>
    </source>
</evidence>
<dbReference type="Pfam" id="PF01252">
    <property type="entry name" value="Peptidase_A8"/>
    <property type="match status" value="1"/>
</dbReference>
<feature type="active site" evidence="9">
    <location>
        <position position="144"/>
    </location>
</feature>
<name>Q0VSE0_ALCBS</name>
<dbReference type="GO" id="GO:0006508">
    <property type="term" value="P:proteolysis"/>
    <property type="evidence" value="ECO:0007669"/>
    <property type="project" value="UniProtKB-KW"/>
</dbReference>
<evidence type="ECO:0000256" key="4">
    <source>
        <dbReference type="ARBA" id="ARBA00022692"/>
    </source>
</evidence>
<dbReference type="PROSITE" id="PS00855">
    <property type="entry name" value="SPASE_II"/>
    <property type="match status" value="1"/>
</dbReference>
<evidence type="ECO:0000256" key="7">
    <source>
        <dbReference type="ARBA" id="ARBA00022989"/>
    </source>
</evidence>
<keyword evidence="13" id="KW-1185">Reference proteome</keyword>
<dbReference type="PANTHER" id="PTHR33695">
    <property type="entry name" value="LIPOPROTEIN SIGNAL PEPTIDASE"/>
    <property type="match status" value="1"/>
</dbReference>
<dbReference type="AlphaFoldDB" id="Q0VSE0"/>
<comment type="catalytic activity">
    <reaction evidence="9 10">
        <text>Release of signal peptides from bacterial membrane prolipoproteins. Hydrolyzes -Xaa-Yaa-Zaa-|-(S,diacylglyceryl)Cys-, in which Xaa is hydrophobic (preferably Leu), and Yaa (Ala or Ser) and Zaa (Gly or Ala) have small, neutral side chains.</text>
        <dbReference type="EC" id="3.4.23.36"/>
    </reaction>
</comment>
<gene>
    <name evidence="9" type="primary">lspA</name>
    <name evidence="12" type="ordered locus">ABO_0460</name>
</gene>
<proteinExistence type="inferred from homology"/>
<comment type="similarity">
    <text evidence="1 9 11">Belongs to the peptidase A8 family.</text>
</comment>
<comment type="function">
    <text evidence="9 10">This protein specifically catalyzes the removal of signal peptides from prolipoproteins.</text>
</comment>
<dbReference type="KEGG" id="abo:ABO_0460"/>
<protein>
    <recommendedName>
        <fullName evidence="9">Lipoprotein signal peptidase</fullName>
        <ecNumber evidence="9">3.4.23.36</ecNumber>
    </recommendedName>
    <alternativeName>
        <fullName evidence="9">Prolipoprotein signal peptidase</fullName>
    </alternativeName>
    <alternativeName>
        <fullName evidence="9">Signal peptidase II</fullName>
        <shortName evidence="9">SPase II</shortName>
    </alternativeName>
</protein>
<evidence type="ECO:0000256" key="6">
    <source>
        <dbReference type="ARBA" id="ARBA00022801"/>
    </source>
</evidence>
<evidence type="ECO:0000256" key="5">
    <source>
        <dbReference type="ARBA" id="ARBA00022750"/>
    </source>
</evidence>
<feature type="transmembrane region" description="Helical" evidence="9">
    <location>
        <begin position="73"/>
        <end position="92"/>
    </location>
</feature>
<evidence type="ECO:0000256" key="2">
    <source>
        <dbReference type="ARBA" id="ARBA00022475"/>
    </source>
</evidence>
<dbReference type="PRINTS" id="PR00781">
    <property type="entry name" value="LIPOSIGPTASE"/>
</dbReference>
<evidence type="ECO:0000256" key="11">
    <source>
        <dbReference type="RuleBase" id="RU004181"/>
    </source>
</evidence>
<dbReference type="eggNOG" id="COG0597">
    <property type="taxonomic scope" value="Bacteria"/>
</dbReference>
<dbReference type="PANTHER" id="PTHR33695:SF1">
    <property type="entry name" value="LIPOPROTEIN SIGNAL PEPTIDASE"/>
    <property type="match status" value="1"/>
</dbReference>
<keyword evidence="5 9" id="KW-0064">Aspartyl protease</keyword>
<evidence type="ECO:0000313" key="13">
    <source>
        <dbReference type="Proteomes" id="UP000008871"/>
    </source>
</evidence>
<keyword evidence="3 9" id="KW-0645">Protease</keyword>
<comment type="pathway">
    <text evidence="9">Protein modification; lipoprotein biosynthesis (signal peptide cleavage).</text>
</comment>
<evidence type="ECO:0000313" key="12">
    <source>
        <dbReference type="EMBL" id="CAL15908.1"/>
    </source>
</evidence>
<dbReference type="GO" id="GO:0005886">
    <property type="term" value="C:plasma membrane"/>
    <property type="evidence" value="ECO:0007669"/>
    <property type="project" value="UniProtKB-SubCell"/>
</dbReference>
<sequence>MPGSAKKWLPGQLSWLWLTTLIIVLDQWTKHEVVAVFTLYERLEVFPHFNLTLAYNSGAAFSFLADAGGWQRWFFTAIAVGASVMILIWLARLTAAEKLQGVALSLILAGALGNFYDRLVLGHVVDFLDFYWGDYHFPAFNIADTAITLGAALILLEMLLSAKRERKNNE</sequence>
<dbReference type="Proteomes" id="UP000008871">
    <property type="component" value="Chromosome"/>
</dbReference>
<dbReference type="NCBIfam" id="TIGR00077">
    <property type="entry name" value="lspA"/>
    <property type="match status" value="1"/>
</dbReference>
<dbReference type="MEROPS" id="A08.001"/>
<keyword evidence="7 9" id="KW-1133">Transmembrane helix</keyword>
<dbReference type="EMBL" id="AM286690">
    <property type="protein sequence ID" value="CAL15908.1"/>
    <property type="molecule type" value="Genomic_DNA"/>
</dbReference>
<reference evidence="12 13" key="1">
    <citation type="journal article" date="2006" name="Nat. Biotechnol.">
        <title>Genome sequence of the ubiquitous hydrocarbon-degrading marine bacterium Alcanivorax borkumensis.</title>
        <authorList>
            <person name="Schneiker S."/>
            <person name="Martins dos Santos V.A.P."/>
            <person name="Bartels D."/>
            <person name="Bekel T."/>
            <person name="Brecht M."/>
            <person name="Buhrmester J."/>
            <person name="Chernikova T.N."/>
            <person name="Denaro R."/>
            <person name="Ferrer M."/>
            <person name="Gertler C."/>
            <person name="Goesmann A."/>
            <person name="Golyshina O.V."/>
            <person name="Kaminski F."/>
            <person name="Khachane A.N."/>
            <person name="Lang S."/>
            <person name="Linke B."/>
            <person name="McHardy A.C."/>
            <person name="Meyer F."/>
            <person name="Nechitaylo T."/>
            <person name="Puehler A."/>
            <person name="Regenhardt D."/>
            <person name="Rupp O."/>
            <person name="Sabirova J.S."/>
            <person name="Selbitschka W."/>
            <person name="Yakimov M.M."/>
            <person name="Timmis K.N."/>
            <person name="Vorhoelter F.-J."/>
            <person name="Weidner S."/>
            <person name="Kaiser O."/>
            <person name="Golyshin P.N."/>
        </authorList>
    </citation>
    <scope>NUCLEOTIDE SEQUENCE [LARGE SCALE GENOMIC DNA]</scope>
    <source>
        <strain evidence="13">ATCC 700651 / DSM 11573 / NCIMB 13689 / SK2</strain>
    </source>
</reference>
<accession>Q0VSE0</accession>
<feature type="active site" evidence="9">
    <location>
        <position position="126"/>
    </location>
</feature>
<comment type="subcellular location">
    <subcellularLocation>
        <location evidence="9">Cell inner membrane</location>
        <topology evidence="9">Multi-pass membrane protein</topology>
    </subcellularLocation>
</comment>
<keyword evidence="4 9" id="KW-0812">Transmembrane</keyword>
<comment type="caution">
    <text evidence="9">Lacks conserved residue(s) required for the propagation of feature annotation.</text>
</comment>
<evidence type="ECO:0000256" key="1">
    <source>
        <dbReference type="ARBA" id="ARBA00006139"/>
    </source>
</evidence>
<dbReference type="UniPathway" id="UPA00665"/>
<keyword evidence="8 9" id="KW-0472">Membrane</keyword>
<dbReference type="InterPro" id="IPR001872">
    <property type="entry name" value="Peptidase_A8"/>
</dbReference>
<keyword evidence="6 9" id="KW-0378">Hydrolase</keyword>
<dbReference type="HOGENOM" id="CLU_083252_4_0_6"/>
<dbReference type="HAMAP" id="MF_00161">
    <property type="entry name" value="LspA"/>
    <property type="match status" value="1"/>
</dbReference>
<feature type="transmembrane region" description="Helical" evidence="9">
    <location>
        <begin position="136"/>
        <end position="160"/>
    </location>
</feature>
<dbReference type="GO" id="GO:0004190">
    <property type="term" value="F:aspartic-type endopeptidase activity"/>
    <property type="evidence" value="ECO:0007669"/>
    <property type="project" value="UniProtKB-UniRule"/>
</dbReference>
<organism evidence="12 13">
    <name type="scientific">Alcanivorax borkumensis (strain ATCC 700651 / DSM 11573 / NCIMB 13689 / SK2)</name>
    <dbReference type="NCBI Taxonomy" id="393595"/>
    <lineage>
        <taxon>Bacteria</taxon>
        <taxon>Pseudomonadati</taxon>
        <taxon>Pseudomonadota</taxon>
        <taxon>Gammaproteobacteria</taxon>
        <taxon>Oceanospirillales</taxon>
        <taxon>Alcanivoracaceae</taxon>
        <taxon>Alcanivorax</taxon>
    </lineage>
</organism>
<feature type="transmembrane region" description="Helical" evidence="9">
    <location>
        <begin position="99"/>
        <end position="116"/>
    </location>
</feature>